<evidence type="ECO:0000313" key="12">
    <source>
        <dbReference type="EMBL" id="APD73530.1"/>
    </source>
</evidence>
<evidence type="ECO:0000259" key="11">
    <source>
        <dbReference type="Pfam" id="PF13206"/>
    </source>
</evidence>
<accession>A0A1J0R6Y0</accession>
<keyword evidence="4" id="KW-0336">GPI-anchor</keyword>
<evidence type="ECO:0000256" key="10">
    <source>
        <dbReference type="SAM" id="SignalP"/>
    </source>
</evidence>
<dbReference type="Pfam" id="PF13206">
    <property type="entry name" value="VSG_B"/>
    <property type="match status" value="1"/>
</dbReference>
<dbReference type="AlphaFoldDB" id="A0A1J0R6Y0"/>
<evidence type="ECO:0000256" key="2">
    <source>
        <dbReference type="ARBA" id="ARBA00004609"/>
    </source>
</evidence>
<dbReference type="GO" id="GO:0098552">
    <property type="term" value="C:side of membrane"/>
    <property type="evidence" value="ECO:0007669"/>
    <property type="project" value="UniProtKB-KW"/>
</dbReference>
<keyword evidence="6" id="KW-0472">Membrane</keyword>
<sequence length="422" mass="44558">MLARLIIALLFASAVDAAAPDAGSNSGDFAALCEVINLARNSPAQVATPGTEDDILAAAALINITLNSPESLDLLVKAENKDAAAKDTASSLGKVCREIGTEICLKAASRYNTHKDSELYTQWSRFRNSQHTKKLIAHIVTEIKKTHELLAARLAATSTSPAIDELKAALGPAPDGKSELALSGDTNNRAQLCGKNAATTKGTVAGKTLAHDTICLCGIGGTQTTDKVCSKAVKLTGTDFTDGDSDFKEQWQKTAEACAAQATGNPTTSTTIRAALTAFKQAIAIGKGTVAKLTNYLGLVAGSGSNGCAGEKDGNKGTCVFYGTNKEQHALDSIPWASKMASAANKLKTAQKAAEEAYRLHTQLLTLNNSLTAAVFTPEPTNQNQPKPDADTKTTETNKKECEAIQKQKNEKQWKLQMGEYR</sequence>
<keyword evidence="3" id="KW-1003">Cell membrane</keyword>
<protein>
    <submittedName>
        <fullName evidence="12">Variant surface glycoprotein 1125.1303</fullName>
    </submittedName>
</protein>
<dbReference type="GO" id="GO:0005886">
    <property type="term" value="C:plasma membrane"/>
    <property type="evidence" value="ECO:0007669"/>
    <property type="project" value="UniProtKB-SubCell"/>
</dbReference>
<feature type="compositionally biased region" description="Basic and acidic residues" evidence="9">
    <location>
        <begin position="388"/>
        <end position="414"/>
    </location>
</feature>
<reference evidence="12" key="1">
    <citation type="submission" date="2016-08" db="EMBL/GenBank/DDBJ databases">
        <title>VSG repertoire of Trypanosoma brucei EATRO 1125.</title>
        <authorList>
            <person name="Cross G.A."/>
        </authorList>
    </citation>
    <scope>NUCLEOTIDE SEQUENCE</scope>
    <source>
        <strain evidence="12">EATRO 1125</strain>
    </source>
</reference>
<dbReference type="InterPro" id="IPR025932">
    <property type="entry name" value="Trypano_VSG_B_N_dom"/>
</dbReference>
<evidence type="ECO:0000256" key="5">
    <source>
        <dbReference type="ARBA" id="ARBA00022729"/>
    </source>
</evidence>
<feature type="signal peptide" evidence="10">
    <location>
        <begin position="1"/>
        <end position="17"/>
    </location>
</feature>
<organism evidence="12">
    <name type="scientific">Trypanosoma brucei</name>
    <dbReference type="NCBI Taxonomy" id="5691"/>
    <lineage>
        <taxon>Eukaryota</taxon>
        <taxon>Discoba</taxon>
        <taxon>Euglenozoa</taxon>
        <taxon>Kinetoplastea</taxon>
        <taxon>Metakinetoplastina</taxon>
        <taxon>Trypanosomatida</taxon>
        <taxon>Trypanosomatidae</taxon>
        <taxon>Trypanosoma</taxon>
    </lineage>
</organism>
<dbReference type="VEuPathDB" id="TriTrypDB:Tb427_000095400"/>
<comment type="subcellular location">
    <subcellularLocation>
        <location evidence="2">Cell membrane</location>
        <topology evidence="2">Lipid-anchor</topology>
        <topology evidence="2">GPI-anchor</topology>
    </subcellularLocation>
</comment>
<evidence type="ECO:0000256" key="8">
    <source>
        <dbReference type="ARBA" id="ARBA00023288"/>
    </source>
</evidence>
<evidence type="ECO:0000256" key="6">
    <source>
        <dbReference type="ARBA" id="ARBA00023136"/>
    </source>
</evidence>
<evidence type="ECO:0000256" key="3">
    <source>
        <dbReference type="ARBA" id="ARBA00022475"/>
    </source>
</evidence>
<keyword evidence="8" id="KW-0449">Lipoprotein</keyword>
<proteinExistence type="predicted"/>
<evidence type="ECO:0000256" key="4">
    <source>
        <dbReference type="ARBA" id="ARBA00022622"/>
    </source>
</evidence>
<name>A0A1J0R6Y0_9TRYP</name>
<feature type="chain" id="PRO_5012949735" evidence="10">
    <location>
        <begin position="18"/>
        <end position="422"/>
    </location>
</feature>
<feature type="region of interest" description="Disordered" evidence="9">
    <location>
        <begin position="377"/>
        <end position="422"/>
    </location>
</feature>
<evidence type="ECO:0000256" key="9">
    <source>
        <dbReference type="SAM" id="MobiDB-lite"/>
    </source>
</evidence>
<keyword evidence="5 10" id="KW-0732">Signal</keyword>
<feature type="domain" description="Trypanosome variant surface glycoprotein B-type N-terminal" evidence="11">
    <location>
        <begin position="8"/>
        <end position="364"/>
    </location>
</feature>
<keyword evidence="7" id="KW-0325">Glycoprotein</keyword>
<comment type="function">
    <text evidence="1">VSG forms a coat on the surface of the parasite. The trypanosome evades the immune response of the host by expressing a series of antigenically distinct VSGs from an estimated 1000 VSG genes.</text>
</comment>
<dbReference type="EMBL" id="KX699574">
    <property type="protein sequence ID" value="APD73530.1"/>
    <property type="molecule type" value="Genomic_DNA"/>
</dbReference>
<evidence type="ECO:0000256" key="7">
    <source>
        <dbReference type="ARBA" id="ARBA00023180"/>
    </source>
</evidence>
<evidence type="ECO:0000256" key="1">
    <source>
        <dbReference type="ARBA" id="ARBA00002523"/>
    </source>
</evidence>